<dbReference type="GO" id="GO:0016324">
    <property type="term" value="C:apical plasma membrane"/>
    <property type="evidence" value="ECO:0000318"/>
    <property type="project" value="GO_Central"/>
</dbReference>
<dbReference type="InterPro" id="IPR001478">
    <property type="entry name" value="PDZ"/>
</dbReference>
<evidence type="ECO:0000256" key="2">
    <source>
        <dbReference type="ARBA" id="ARBA00022475"/>
    </source>
</evidence>
<evidence type="ECO:0000313" key="5">
    <source>
        <dbReference type="Proteomes" id="UP000005239"/>
    </source>
</evidence>
<evidence type="ECO:0000256" key="3">
    <source>
        <dbReference type="ARBA" id="ARBA00022737"/>
    </source>
</evidence>
<dbReference type="Pfam" id="PF17820">
    <property type="entry name" value="PDZ_6"/>
    <property type="match status" value="1"/>
</dbReference>
<dbReference type="InterPro" id="IPR036034">
    <property type="entry name" value="PDZ_sf"/>
</dbReference>
<comment type="subcellular location">
    <subcellularLocation>
        <location evidence="1">Cell membrane</location>
    </subcellularLocation>
</comment>
<dbReference type="PROSITE" id="PS50106">
    <property type="entry name" value="PDZ"/>
    <property type="match status" value="1"/>
</dbReference>
<dbReference type="SUPFAM" id="SSF50156">
    <property type="entry name" value="PDZ domain-like"/>
    <property type="match status" value="1"/>
</dbReference>
<keyword evidence="3" id="KW-0677">Repeat</keyword>
<sequence length="312" mass="35284">MVNITPMTDGVSSDDEGSYELIDNQGLVQSLEEFSLNEGGAKEPILITFDSAESTELKLLRETITSKDVEIERLTQDNVRMIKEIEDGKWRIKMLDQILQQRKEFMDSEERTASNLLKIRERIVEEKMNELSKEHQVAIAEKNVEIARLSQLNEGTKRALEGIKDICQKLVQWHEEKPPLSQLNDLQSEIQEKDSAIGRLSLLIEVQRGKIEELTKQVDHSSLSPLRTISFRKVDGQFGAGHNGTSITVIEKGGPADRAGLRKGDQLISINGINVETLSNDQITMLSEDVEDDVVLVVRFNPERLADLWMHP</sequence>
<dbReference type="GO" id="GO:0043495">
    <property type="term" value="F:protein-membrane adaptor activity"/>
    <property type="evidence" value="ECO:0000318"/>
    <property type="project" value="GO_Central"/>
</dbReference>
<dbReference type="OrthoDB" id="2157866at2759"/>
<dbReference type="GO" id="GO:0072659">
    <property type="term" value="P:protein localization to plasma membrane"/>
    <property type="evidence" value="ECO:0000318"/>
    <property type="project" value="GO_Central"/>
</dbReference>
<evidence type="ECO:0000256" key="1">
    <source>
        <dbReference type="ARBA" id="ARBA00004236"/>
    </source>
</evidence>
<dbReference type="Gene3D" id="2.30.42.10">
    <property type="match status" value="1"/>
</dbReference>
<keyword evidence="5" id="KW-1185">Reference proteome</keyword>
<organism evidence="4 5">
    <name type="scientific">Pristionchus pacificus</name>
    <name type="common">Parasitic nematode worm</name>
    <dbReference type="NCBI Taxonomy" id="54126"/>
    <lineage>
        <taxon>Eukaryota</taxon>
        <taxon>Metazoa</taxon>
        <taxon>Ecdysozoa</taxon>
        <taxon>Nematoda</taxon>
        <taxon>Chromadorea</taxon>
        <taxon>Rhabditida</taxon>
        <taxon>Rhabditina</taxon>
        <taxon>Diplogasteromorpha</taxon>
        <taxon>Diplogasteroidea</taxon>
        <taxon>Neodiplogasteridae</taxon>
        <taxon>Pristionchus</taxon>
    </lineage>
</organism>
<name>A0A2A6BL83_PRIPA</name>
<dbReference type="PANTHER" id="PTHR14191:SF3">
    <property type="entry name" value="NA(+)_H(+) EXCHANGE REGULATORY COFACTOR-LIKE PROTEIN NRFL-1"/>
    <property type="match status" value="1"/>
</dbReference>
<evidence type="ECO:0000313" key="4">
    <source>
        <dbReference type="EnsemblMetazoa" id="PPA12070.1"/>
    </source>
</evidence>
<dbReference type="Proteomes" id="UP000005239">
    <property type="component" value="Unassembled WGS sequence"/>
</dbReference>
<dbReference type="InterPro" id="IPR041489">
    <property type="entry name" value="PDZ_6"/>
</dbReference>
<keyword evidence="2" id="KW-0472">Membrane</keyword>
<reference evidence="4" key="2">
    <citation type="submission" date="2022-06" db="UniProtKB">
        <authorList>
            <consortium name="EnsemblMetazoa"/>
        </authorList>
    </citation>
    <scope>IDENTIFICATION</scope>
    <source>
        <strain evidence="4">PS312</strain>
    </source>
</reference>
<reference evidence="5" key="1">
    <citation type="journal article" date="2008" name="Nat. Genet.">
        <title>The Pristionchus pacificus genome provides a unique perspective on nematode lifestyle and parasitism.</title>
        <authorList>
            <person name="Dieterich C."/>
            <person name="Clifton S.W."/>
            <person name="Schuster L.N."/>
            <person name="Chinwalla A."/>
            <person name="Delehaunty K."/>
            <person name="Dinkelacker I."/>
            <person name="Fulton L."/>
            <person name="Fulton R."/>
            <person name="Godfrey J."/>
            <person name="Minx P."/>
            <person name="Mitreva M."/>
            <person name="Roeseler W."/>
            <person name="Tian H."/>
            <person name="Witte H."/>
            <person name="Yang S.P."/>
            <person name="Wilson R.K."/>
            <person name="Sommer R.J."/>
        </authorList>
    </citation>
    <scope>NUCLEOTIDE SEQUENCE [LARGE SCALE GENOMIC DNA]</scope>
    <source>
        <strain evidence="5">PS312</strain>
    </source>
</reference>
<protein>
    <submittedName>
        <fullName evidence="4">PDZ domain-containing protein</fullName>
    </submittedName>
</protein>
<dbReference type="InterPro" id="IPR051067">
    <property type="entry name" value="NHER"/>
</dbReference>
<keyword evidence="2" id="KW-1003">Cell membrane</keyword>
<dbReference type="SMART" id="SM00228">
    <property type="entry name" value="PDZ"/>
    <property type="match status" value="1"/>
</dbReference>
<dbReference type="EnsemblMetazoa" id="PPA12070.1">
    <property type="protein sequence ID" value="PPA12070.1"/>
    <property type="gene ID" value="WBGene00101624"/>
</dbReference>
<gene>
    <name evidence="4" type="primary">WBGene00101624</name>
</gene>
<dbReference type="AlphaFoldDB" id="A0A2A6BL83"/>
<accession>A0A2A6BL83</accession>
<dbReference type="PANTHER" id="PTHR14191">
    <property type="entry name" value="PDZ DOMAIN CONTAINING PROTEIN"/>
    <property type="match status" value="1"/>
</dbReference>
<accession>A0A8R1YBN3</accession>
<proteinExistence type="predicted"/>